<reference evidence="3 4" key="1">
    <citation type="submission" date="2017-08" db="EMBL/GenBank/DDBJ databases">
        <title>Infants hospitalized years apart are colonized by the same room-sourced microbial strains.</title>
        <authorList>
            <person name="Brooks B."/>
            <person name="Olm M.R."/>
            <person name="Firek B.A."/>
            <person name="Baker R."/>
            <person name="Thomas B.C."/>
            <person name="Morowitz M.J."/>
            <person name="Banfield J.F."/>
        </authorList>
    </citation>
    <scope>NUCLEOTIDE SEQUENCE [LARGE SCALE GENOMIC DNA]</scope>
    <source>
        <strain evidence="3">S2_005_003_R2_47</strain>
    </source>
</reference>
<dbReference type="CDD" id="cd13530">
    <property type="entry name" value="PBP2_peptides_like"/>
    <property type="match status" value="1"/>
</dbReference>
<evidence type="ECO:0000313" key="4">
    <source>
        <dbReference type="Proteomes" id="UP000248597"/>
    </source>
</evidence>
<protein>
    <submittedName>
        <fullName evidence="3">Amino acid ABC transporter substrate-binding protein</fullName>
    </submittedName>
</protein>
<dbReference type="AlphaFoldDB" id="A0A2W5L5F6"/>
<sequence length="253" mass="27282">MDRRSIIGMVAALPVIASPLAGCTRAPRSPNHIIVGSSPTGAPYSFVDPATNELTGAMIDIARAVMREAGFESEYHVAPFSALIPSLTTGRIDMISAAMQRTPDREKIVDFSAPVSSYGGGLVVRDDDRAAYPSLASVRHLRMGAQVGTRFFNQLREAGIPDISTYDGLAEIVRDLANGRIDAGYGDEPILRYLLRVGPKRPVRMADDFQPPVHEDLCLIVGKGDPRLPRIDAAVARLKPAAIPAILERWALA</sequence>
<dbReference type="Pfam" id="PF00497">
    <property type="entry name" value="SBP_bac_3"/>
    <property type="match status" value="1"/>
</dbReference>
<evidence type="ECO:0000313" key="3">
    <source>
        <dbReference type="EMBL" id="PZQ24651.1"/>
    </source>
</evidence>
<accession>A0A2W5L5F6</accession>
<dbReference type="PANTHER" id="PTHR35936:SF17">
    <property type="entry name" value="ARGININE-BINDING EXTRACELLULAR PROTEIN ARTP"/>
    <property type="match status" value="1"/>
</dbReference>
<feature type="domain" description="Solute-binding protein family 3/N-terminal" evidence="2">
    <location>
        <begin position="32"/>
        <end position="253"/>
    </location>
</feature>
<organism evidence="3 4">
    <name type="scientific">Sphingopyxis macrogoltabida</name>
    <name type="common">Sphingomonas macrogoltabidus</name>
    <dbReference type="NCBI Taxonomy" id="33050"/>
    <lineage>
        <taxon>Bacteria</taxon>
        <taxon>Pseudomonadati</taxon>
        <taxon>Pseudomonadota</taxon>
        <taxon>Alphaproteobacteria</taxon>
        <taxon>Sphingomonadales</taxon>
        <taxon>Sphingomonadaceae</taxon>
        <taxon>Sphingopyxis</taxon>
    </lineage>
</organism>
<proteinExistence type="predicted"/>
<evidence type="ECO:0000259" key="2">
    <source>
        <dbReference type="SMART" id="SM00062"/>
    </source>
</evidence>
<keyword evidence="1" id="KW-0732">Signal</keyword>
<dbReference type="EMBL" id="QFPJ01000001">
    <property type="protein sequence ID" value="PZQ24651.1"/>
    <property type="molecule type" value="Genomic_DNA"/>
</dbReference>
<dbReference type="InterPro" id="IPR001638">
    <property type="entry name" value="Solute-binding_3/MltF_N"/>
</dbReference>
<dbReference type="PANTHER" id="PTHR35936">
    <property type="entry name" value="MEMBRANE-BOUND LYTIC MUREIN TRANSGLYCOSYLASE F"/>
    <property type="match status" value="1"/>
</dbReference>
<dbReference type="SUPFAM" id="SSF53850">
    <property type="entry name" value="Periplasmic binding protein-like II"/>
    <property type="match status" value="1"/>
</dbReference>
<dbReference type="Gene3D" id="3.40.190.10">
    <property type="entry name" value="Periplasmic binding protein-like II"/>
    <property type="match status" value="2"/>
</dbReference>
<name>A0A2W5L5F6_SPHMC</name>
<comment type="caution">
    <text evidence="3">The sequence shown here is derived from an EMBL/GenBank/DDBJ whole genome shotgun (WGS) entry which is preliminary data.</text>
</comment>
<dbReference type="Proteomes" id="UP000248597">
    <property type="component" value="Unassembled WGS sequence"/>
</dbReference>
<evidence type="ECO:0000256" key="1">
    <source>
        <dbReference type="ARBA" id="ARBA00022729"/>
    </source>
</evidence>
<gene>
    <name evidence="3" type="ORF">DI569_00270</name>
</gene>
<dbReference type="SMART" id="SM00062">
    <property type="entry name" value="PBPb"/>
    <property type="match status" value="1"/>
</dbReference>